<accession>A0A8T1X667</accession>
<feature type="compositionally biased region" description="Polar residues" evidence="1">
    <location>
        <begin position="306"/>
        <end position="316"/>
    </location>
</feature>
<name>A0A8T1X667_9STRA</name>
<evidence type="ECO:0000313" key="2">
    <source>
        <dbReference type="EMBL" id="KAG7399533.1"/>
    </source>
</evidence>
<comment type="caution">
    <text evidence="2">The sequence shown here is derived from an EMBL/GenBank/DDBJ whole genome shotgun (WGS) entry which is preliminary data.</text>
</comment>
<protein>
    <submittedName>
        <fullName evidence="2">Uncharacterized protein</fullName>
    </submittedName>
</protein>
<dbReference type="EMBL" id="JAGDFL010000051">
    <property type="protein sequence ID" value="KAG7399533.1"/>
    <property type="molecule type" value="Genomic_DNA"/>
</dbReference>
<dbReference type="Proteomes" id="UP000693981">
    <property type="component" value="Unassembled WGS sequence"/>
</dbReference>
<feature type="compositionally biased region" description="Basic and acidic residues" evidence="1">
    <location>
        <begin position="293"/>
        <end position="304"/>
    </location>
</feature>
<organism evidence="2 3">
    <name type="scientific">Phytophthora boehmeriae</name>
    <dbReference type="NCBI Taxonomy" id="109152"/>
    <lineage>
        <taxon>Eukaryota</taxon>
        <taxon>Sar</taxon>
        <taxon>Stramenopiles</taxon>
        <taxon>Oomycota</taxon>
        <taxon>Peronosporomycetes</taxon>
        <taxon>Peronosporales</taxon>
        <taxon>Peronosporaceae</taxon>
        <taxon>Phytophthora</taxon>
    </lineage>
</organism>
<dbReference type="AlphaFoldDB" id="A0A8T1X667"/>
<sequence>MSDANASESPLQTESAKYWKLHDMLRSKYQDHVEEVYVQIQKYLHCDKETEQSGRQLLSYLDLCVVVLSENKVKHQPRTMKDLKTVCKYIANIVNPYLKTLAEHRPFDQQELQQTQEEAAVQNIKTEPTANTIEVDGYWRQHAVLRGKHLDDVVRVRKAFQSYIDGTGPIKMRKLRFLLRCLEECAVILSEDKAFHPPRTVEDLDKVNKYIKKIVTPYQDRSRAVQLHRDNTKTRHSGIPLAPRPPVCPINRLVCQDNVKRLQTATKRSYDEHMESYPQAKNNMMSRYRKKARTDADNRSRGDNRGASTLDSGQQNSMSCGVTQEIKFKAELSVDDAAQYWQQHAVLQAAYLKDIQVIHTAFVKRVGNMKVQSNLRCFLSQLQLLAGVLSEDKATHPPRTMKYLARLHSYIVKIVDRYLNKCKKVIEEPAPSVNPLQHNELLQHGSA</sequence>
<gene>
    <name evidence="2" type="ORF">PHYBOEH_008658</name>
</gene>
<evidence type="ECO:0000313" key="3">
    <source>
        <dbReference type="Proteomes" id="UP000693981"/>
    </source>
</evidence>
<reference evidence="2" key="1">
    <citation type="submission" date="2021-02" db="EMBL/GenBank/DDBJ databases">
        <authorList>
            <person name="Palmer J.M."/>
        </authorList>
    </citation>
    <scope>NUCLEOTIDE SEQUENCE</scope>
    <source>
        <strain evidence="2">SCRP23</strain>
    </source>
</reference>
<keyword evidence="3" id="KW-1185">Reference proteome</keyword>
<evidence type="ECO:0000256" key="1">
    <source>
        <dbReference type="SAM" id="MobiDB-lite"/>
    </source>
</evidence>
<feature type="region of interest" description="Disordered" evidence="1">
    <location>
        <begin position="266"/>
        <end position="316"/>
    </location>
</feature>
<proteinExistence type="predicted"/>